<dbReference type="Pfam" id="PF08284">
    <property type="entry name" value="RVP_2"/>
    <property type="match status" value="1"/>
</dbReference>
<proteinExistence type="predicted"/>
<accession>A0AAF0U311</accession>
<feature type="domain" description="Integrase catalytic" evidence="1">
    <location>
        <begin position="283"/>
        <end position="437"/>
    </location>
</feature>
<dbReference type="InterPro" id="IPR001584">
    <property type="entry name" value="Integrase_cat-core"/>
</dbReference>
<evidence type="ECO:0000259" key="1">
    <source>
        <dbReference type="PROSITE" id="PS50994"/>
    </source>
</evidence>
<dbReference type="PANTHER" id="PTHR34072">
    <property type="entry name" value="ENZYMATIC POLYPROTEIN-RELATED"/>
    <property type="match status" value="1"/>
</dbReference>
<evidence type="ECO:0000313" key="2">
    <source>
        <dbReference type="EMBL" id="WMV38307.1"/>
    </source>
</evidence>
<dbReference type="Pfam" id="PF03732">
    <property type="entry name" value="Retrotrans_gag"/>
    <property type="match status" value="1"/>
</dbReference>
<evidence type="ECO:0000313" key="3">
    <source>
        <dbReference type="Proteomes" id="UP001234989"/>
    </source>
</evidence>
<dbReference type="AlphaFoldDB" id="A0AAF0U311"/>
<protein>
    <recommendedName>
        <fullName evidence="1">Integrase catalytic domain-containing protein</fullName>
    </recommendedName>
</protein>
<dbReference type="PANTHER" id="PTHR34072:SF52">
    <property type="entry name" value="RIBONUCLEASE H"/>
    <property type="match status" value="1"/>
</dbReference>
<dbReference type="GO" id="GO:0015074">
    <property type="term" value="P:DNA integration"/>
    <property type="evidence" value="ECO:0007669"/>
    <property type="project" value="InterPro"/>
</dbReference>
<organism evidence="2 3">
    <name type="scientific">Solanum verrucosum</name>
    <dbReference type="NCBI Taxonomy" id="315347"/>
    <lineage>
        <taxon>Eukaryota</taxon>
        <taxon>Viridiplantae</taxon>
        <taxon>Streptophyta</taxon>
        <taxon>Embryophyta</taxon>
        <taxon>Tracheophyta</taxon>
        <taxon>Spermatophyta</taxon>
        <taxon>Magnoliopsida</taxon>
        <taxon>eudicotyledons</taxon>
        <taxon>Gunneridae</taxon>
        <taxon>Pentapetalae</taxon>
        <taxon>asterids</taxon>
        <taxon>lamiids</taxon>
        <taxon>Solanales</taxon>
        <taxon>Solanaceae</taxon>
        <taxon>Solanoideae</taxon>
        <taxon>Solaneae</taxon>
        <taxon>Solanum</taxon>
    </lineage>
</organism>
<dbReference type="EMBL" id="CP133618">
    <property type="protein sequence ID" value="WMV38307.1"/>
    <property type="molecule type" value="Genomic_DNA"/>
</dbReference>
<gene>
    <name evidence="2" type="ORF">MTR67_031692</name>
</gene>
<name>A0AAF0U311_SOLVR</name>
<dbReference type="PROSITE" id="PS50994">
    <property type="entry name" value="INTEGRASE"/>
    <property type="match status" value="1"/>
</dbReference>
<dbReference type="InterPro" id="IPR005162">
    <property type="entry name" value="Retrotrans_gag_dom"/>
</dbReference>
<sequence length="437" mass="49739">MLFWKMPRTRAYVSSGRGKAVPEAIVETLVRDRAVRARGRARQASPEPYVEIAEDHIPLEFETRLFQDTFLRMLGVLENLSQGSAIGTPQSAQRRVVAHTPGSWYGGCSWCLICCTPTSWSGQRVVEDFCQSSPVGSPPIEWDVFSSSFQDRFIPWSMREEIHMRFESFTQGSLSMTEYEAHFCELSRYAMTIVPDEAERVYRSTFLYVSTYFVAGFDMLSDFMPMPIHISTPVGGSLEVDQVYQSCLFPLAKYDTWVDLIILGMVDFDIILGKDTSVEPSPMDYVPIIQEFVERRWLELLKDYDITILYHLGKANMVVDAFSRKTSSMRSLPDISVEEKPLARDVQRLTKSLIHLWISEEKDKVMRGEAKEASLDSNGVLRIGGRIFEPKVGSLFASHFLKALQHGLGNQLDMSTTFHPQTNGQSKRTMQVLEDML</sequence>
<dbReference type="Proteomes" id="UP001234989">
    <property type="component" value="Chromosome 7"/>
</dbReference>
<reference evidence="2" key="1">
    <citation type="submission" date="2023-08" db="EMBL/GenBank/DDBJ databases">
        <title>A de novo genome assembly of Solanum verrucosum Schlechtendal, a Mexican diploid species geographically isolated from the other diploid A-genome species in potato relatives.</title>
        <authorList>
            <person name="Hosaka K."/>
        </authorList>
    </citation>
    <scope>NUCLEOTIDE SEQUENCE</scope>
    <source>
        <tissue evidence="2">Young leaves</tissue>
    </source>
</reference>
<keyword evidence="3" id="KW-1185">Reference proteome</keyword>